<feature type="active site" evidence="11">
    <location>
        <position position="13"/>
    </location>
</feature>
<dbReference type="InterPro" id="IPR013815">
    <property type="entry name" value="ATP_grasp_subdomain_1"/>
</dbReference>
<dbReference type="Pfam" id="PF07478">
    <property type="entry name" value="Dala_Dala_lig_C"/>
    <property type="match status" value="1"/>
</dbReference>
<feature type="binding site" evidence="12">
    <location>
        <position position="288"/>
    </location>
    <ligand>
        <name>Mg(2+)</name>
        <dbReference type="ChEBI" id="CHEBI:18420"/>
        <label>1</label>
    </ligand>
</feature>
<proteinExistence type="inferred from homology"/>
<keyword evidence="5 13" id="KW-0547">Nucleotide-binding</keyword>
<keyword evidence="8 10" id="KW-0573">Peptidoglycan synthesis</keyword>
<keyword evidence="12" id="KW-0460">Magnesium</keyword>
<dbReference type="Gene3D" id="3.30.1490.20">
    <property type="entry name" value="ATP-grasp fold, A domain"/>
    <property type="match status" value="1"/>
</dbReference>
<evidence type="ECO:0000256" key="5">
    <source>
        <dbReference type="ARBA" id="ARBA00022741"/>
    </source>
</evidence>
<gene>
    <name evidence="10" type="primary">ddl</name>
    <name evidence="15" type="ORF">LJD69_10835</name>
</gene>
<dbReference type="InterPro" id="IPR011127">
    <property type="entry name" value="Dala_Dala_lig_N"/>
</dbReference>
<evidence type="ECO:0000256" key="12">
    <source>
        <dbReference type="PIRSR" id="PIRSR039102-3"/>
    </source>
</evidence>
<keyword evidence="4 10" id="KW-0436">Ligase</keyword>
<evidence type="ECO:0000259" key="14">
    <source>
        <dbReference type="PROSITE" id="PS50975"/>
    </source>
</evidence>
<dbReference type="PANTHER" id="PTHR23132">
    <property type="entry name" value="D-ALANINE--D-ALANINE LIGASE"/>
    <property type="match status" value="1"/>
</dbReference>
<dbReference type="InterPro" id="IPR000291">
    <property type="entry name" value="D-Ala_lig_Van_CS"/>
</dbReference>
<comment type="cofactor">
    <cofactor evidence="12">
        <name>Mg(2+)</name>
        <dbReference type="ChEBI" id="CHEBI:18420"/>
    </cofactor>
    <cofactor evidence="12">
        <name>Mn(2+)</name>
        <dbReference type="ChEBI" id="CHEBI:29035"/>
    </cofactor>
    <text evidence="12">Binds 2 magnesium or manganese ions per subunit.</text>
</comment>
<dbReference type="EMBL" id="JAJDKZ010000035">
    <property type="protein sequence ID" value="MCB8611083.1"/>
    <property type="molecule type" value="Genomic_DNA"/>
</dbReference>
<dbReference type="InterPro" id="IPR011761">
    <property type="entry name" value="ATP-grasp"/>
</dbReference>
<comment type="pathway">
    <text evidence="10">Cell wall biogenesis; peptidoglycan biosynthesis.</text>
</comment>
<dbReference type="GO" id="GO:0046872">
    <property type="term" value="F:metal ion binding"/>
    <property type="evidence" value="ECO:0007669"/>
    <property type="project" value="UniProtKB-KW"/>
</dbReference>
<evidence type="ECO:0000256" key="3">
    <source>
        <dbReference type="ARBA" id="ARBA00022490"/>
    </source>
</evidence>
<evidence type="ECO:0000256" key="9">
    <source>
        <dbReference type="ARBA" id="ARBA00023316"/>
    </source>
</evidence>
<sequence>MNIVVLAGGISNEREVSICSGIEIWKAVNDLGHNAILINVSSDINSNIDFTKKGNFIKNSISKDVFLGKGVLDICAKSDMVFLALHGGDGENGKIQATFDLLGIRYTGCGYLTNAITMNKFFAKLLLNQNNILVPKGIRVSKFDEINLKEISKQIGFPCILKPLEGGSSIDVFFIKNQKELDDILKKLLTKYDDILIEQYIYGREISVGIIDEKVLPIIEIINNDNVFDYKSKYISSNTKEICPAKLTKELEKKIIKTSVKIKKCLNLNVYSRIDYIFDTDNNLYCLEVNSLPGMTKSSLLPKMAKTDNIGYKDLCNFILDKSLDKYI</sequence>
<dbReference type="AlphaFoldDB" id="A0AAW4VVX9"/>
<dbReference type="NCBIfam" id="TIGR01205">
    <property type="entry name" value="D_ala_D_alaTIGR"/>
    <property type="match status" value="1"/>
</dbReference>
<evidence type="ECO:0000256" key="10">
    <source>
        <dbReference type="HAMAP-Rule" id="MF_00047"/>
    </source>
</evidence>
<evidence type="ECO:0000256" key="11">
    <source>
        <dbReference type="PIRSR" id="PIRSR039102-1"/>
    </source>
</evidence>
<evidence type="ECO:0000256" key="4">
    <source>
        <dbReference type="ARBA" id="ARBA00022598"/>
    </source>
</evidence>
<feature type="domain" description="ATP-grasp" evidence="14">
    <location>
        <begin position="124"/>
        <end position="321"/>
    </location>
</feature>
<feature type="active site" evidence="11">
    <location>
        <position position="299"/>
    </location>
</feature>
<keyword evidence="12" id="KW-0464">Manganese</keyword>
<organism evidence="15 16">
    <name type="scientific">Faecalibacillus faecis</name>
    <dbReference type="NCBI Taxonomy" id="1982628"/>
    <lineage>
        <taxon>Bacteria</taxon>
        <taxon>Bacillati</taxon>
        <taxon>Bacillota</taxon>
        <taxon>Erysipelotrichia</taxon>
        <taxon>Erysipelotrichales</taxon>
        <taxon>Coprobacillaceae</taxon>
        <taxon>Faecalibacillus</taxon>
    </lineage>
</organism>
<feature type="binding site" evidence="12">
    <location>
        <position position="275"/>
    </location>
    <ligand>
        <name>Mg(2+)</name>
        <dbReference type="ChEBI" id="CHEBI:18420"/>
        <label>1</label>
    </ligand>
</feature>
<dbReference type="PIRSF" id="PIRSF039102">
    <property type="entry name" value="Ddl/VanB"/>
    <property type="match status" value="1"/>
</dbReference>
<evidence type="ECO:0000256" key="1">
    <source>
        <dbReference type="ARBA" id="ARBA00004496"/>
    </source>
</evidence>
<name>A0AAW4VVX9_9FIRM</name>
<keyword evidence="9 10" id="KW-0961">Cell wall biogenesis/degradation</keyword>
<dbReference type="GO" id="GO:0009252">
    <property type="term" value="P:peptidoglycan biosynthetic process"/>
    <property type="evidence" value="ECO:0007669"/>
    <property type="project" value="UniProtKB-UniRule"/>
</dbReference>
<evidence type="ECO:0000256" key="8">
    <source>
        <dbReference type="ARBA" id="ARBA00022984"/>
    </source>
</evidence>
<dbReference type="PROSITE" id="PS00844">
    <property type="entry name" value="DALA_DALA_LIGASE_2"/>
    <property type="match status" value="1"/>
</dbReference>
<dbReference type="PROSITE" id="PS00843">
    <property type="entry name" value="DALA_DALA_LIGASE_1"/>
    <property type="match status" value="1"/>
</dbReference>
<evidence type="ECO:0000256" key="7">
    <source>
        <dbReference type="ARBA" id="ARBA00022960"/>
    </source>
</evidence>
<keyword evidence="6 13" id="KW-0067">ATP-binding</keyword>
<evidence type="ECO:0000256" key="2">
    <source>
        <dbReference type="ARBA" id="ARBA00010871"/>
    </source>
</evidence>
<evidence type="ECO:0000313" key="15">
    <source>
        <dbReference type="EMBL" id="MCB8611083.1"/>
    </source>
</evidence>
<dbReference type="Pfam" id="PF01820">
    <property type="entry name" value="Dala_Dala_lig_N"/>
    <property type="match status" value="1"/>
</dbReference>
<dbReference type="HAMAP" id="MF_00047">
    <property type="entry name" value="Dala_Dala_lig"/>
    <property type="match status" value="1"/>
</dbReference>
<dbReference type="Gene3D" id="3.40.50.20">
    <property type="match status" value="1"/>
</dbReference>
<comment type="catalytic activity">
    <reaction evidence="10">
        <text>2 D-alanine + ATP = D-alanyl-D-alanine + ADP + phosphate + H(+)</text>
        <dbReference type="Rhea" id="RHEA:11224"/>
        <dbReference type="ChEBI" id="CHEBI:15378"/>
        <dbReference type="ChEBI" id="CHEBI:30616"/>
        <dbReference type="ChEBI" id="CHEBI:43474"/>
        <dbReference type="ChEBI" id="CHEBI:57416"/>
        <dbReference type="ChEBI" id="CHEBI:57822"/>
        <dbReference type="ChEBI" id="CHEBI:456216"/>
        <dbReference type="EC" id="6.3.2.4"/>
    </reaction>
</comment>
<feature type="active site" evidence="11">
    <location>
        <position position="168"/>
    </location>
</feature>
<accession>A0AAW4VVX9</accession>
<reference evidence="15" key="1">
    <citation type="submission" date="2021-10" db="EMBL/GenBank/DDBJ databases">
        <title>Collection of gut derived symbiotic bacterial strains cultured from healthy donors.</title>
        <authorList>
            <person name="Lin H."/>
            <person name="Littmann E."/>
            <person name="Kohout C."/>
            <person name="Pamer E.G."/>
        </authorList>
    </citation>
    <scope>NUCLEOTIDE SEQUENCE</scope>
    <source>
        <strain evidence="15">DFI.4.48</strain>
    </source>
</reference>
<comment type="function">
    <text evidence="10">Cell wall formation.</text>
</comment>
<dbReference type="SUPFAM" id="SSF52440">
    <property type="entry name" value="PreATP-grasp domain"/>
    <property type="match status" value="1"/>
</dbReference>
<dbReference type="InterPro" id="IPR011095">
    <property type="entry name" value="Dala_Dala_lig_C"/>
</dbReference>
<dbReference type="NCBIfam" id="NF002378">
    <property type="entry name" value="PRK01372.1"/>
    <property type="match status" value="1"/>
</dbReference>
<dbReference type="InterPro" id="IPR016185">
    <property type="entry name" value="PreATP-grasp_dom_sf"/>
</dbReference>
<evidence type="ECO:0000256" key="13">
    <source>
        <dbReference type="PROSITE-ProRule" id="PRU00409"/>
    </source>
</evidence>
<dbReference type="RefSeq" id="WP_227279926.1">
    <property type="nucleotide sequence ID" value="NZ_JAJDKR010000035.1"/>
</dbReference>
<dbReference type="PROSITE" id="PS50975">
    <property type="entry name" value="ATP_GRASP"/>
    <property type="match status" value="1"/>
</dbReference>
<dbReference type="GO" id="GO:0008360">
    <property type="term" value="P:regulation of cell shape"/>
    <property type="evidence" value="ECO:0007669"/>
    <property type="project" value="UniProtKB-KW"/>
</dbReference>
<dbReference type="SUPFAM" id="SSF56059">
    <property type="entry name" value="Glutathione synthetase ATP-binding domain-like"/>
    <property type="match status" value="1"/>
</dbReference>
<dbReference type="Gene3D" id="3.30.470.20">
    <property type="entry name" value="ATP-grasp fold, B domain"/>
    <property type="match status" value="1"/>
</dbReference>
<comment type="similarity">
    <text evidence="2 10">Belongs to the D-alanine--D-alanine ligase family.</text>
</comment>
<comment type="caution">
    <text evidence="15">The sequence shown here is derived from an EMBL/GenBank/DDBJ whole genome shotgun (WGS) entry which is preliminary data.</text>
</comment>
<evidence type="ECO:0000256" key="6">
    <source>
        <dbReference type="ARBA" id="ARBA00022840"/>
    </source>
</evidence>
<dbReference type="InterPro" id="IPR005905">
    <property type="entry name" value="D_ala_D_ala"/>
</dbReference>
<protein>
    <recommendedName>
        <fullName evidence="10">D-alanine--D-alanine ligase</fullName>
        <ecNumber evidence="10">6.3.2.4</ecNumber>
    </recommendedName>
    <alternativeName>
        <fullName evidence="10">D-Ala-D-Ala ligase</fullName>
    </alternativeName>
    <alternativeName>
        <fullName evidence="10">D-alanylalanine synthetase</fullName>
    </alternativeName>
</protein>
<dbReference type="PANTHER" id="PTHR23132:SF23">
    <property type="entry name" value="D-ALANINE--D-ALANINE LIGASE B"/>
    <property type="match status" value="1"/>
</dbReference>
<evidence type="ECO:0000313" key="16">
    <source>
        <dbReference type="Proteomes" id="UP001198439"/>
    </source>
</evidence>
<feature type="binding site" evidence="12">
    <location>
        <position position="288"/>
    </location>
    <ligand>
        <name>Mg(2+)</name>
        <dbReference type="ChEBI" id="CHEBI:18420"/>
        <label>2</label>
    </ligand>
</feature>
<dbReference type="EC" id="6.3.2.4" evidence="10"/>
<keyword evidence="3 10" id="KW-0963">Cytoplasm</keyword>
<keyword evidence="12" id="KW-0479">Metal-binding</keyword>
<dbReference type="GO" id="GO:0008716">
    <property type="term" value="F:D-alanine-D-alanine ligase activity"/>
    <property type="evidence" value="ECO:0007669"/>
    <property type="project" value="UniProtKB-UniRule"/>
</dbReference>
<feature type="binding site" evidence="12">
    <location>
        <position position="290"/>
    </location>
    <ligand>
        <name>Mg(2+)</name>
        <dbReference type="ChEBI" id="CHEBI:18420"/>
        <label>2</label>
    </ligand>
</feature>
<comment type="subcellular location">
    <subcellularLocation>
        <location evidence="1 10">Cytoplasm</location>
    </subcellularLocation>
</comment>
<keyword evidence="7 10" id="KW-0133">Cell shape</keyword>
<dbReference type="Proteomes" id="UP001198439">
    <property type="component" value="Unassembled WGS sequence"/>
</dbReference>
<dbReference type="GO" id="GO:0005524">
    <property type="term" value="F:ATP binding"/>
    <property type="evidence" value="ECO:0007669"/>
    <property type="project" value="UniProtKB-UniRule"/>
</dbReference>
<dbReference type="GO" id="GO:0071555">
    <property type="term" value="P:cell wall organization"/>
    <property type="evidence" value="ECO:0007669"/>
    <property type="project" value="UniProtKB-KW"/>
</dbReference>
<dbReference type="GO" id="GO:0005737">
    <property type="term" value="C:cytoplasm"/>
    <property type="evidence" value="ECO:0007669"/>
    <property type="project" value="UniProtKB-SubCell"/>
</dbReference>